<evidence type="ECO:0000256" key="1">
    <source>
        <dbReference type="ARBA" id="ARBA00007806"/>
    </source>
</evidence>
<dbReference type="EMBL" id="DRLD01000112">
    <property type="protein sequence ID" value="HED09853.1"/>
    <property type="molecule type" value="Genomic_DNA"/>
</dbReference>
<evidence type="ECO:0000256" key="3">
    <source>
        <dbReference type="ARBA" id="ARBA00023295"/>
    </source>
</evidence>
<dbReference type="PANTHER" id="PTHR43053">
    <property type="entry name" value="GLYCOSIDASE FAMILY 31"/>
    <property type="match status" value="1"/>
</dbReference>
<evidence type="ECO:0000256" key="4">
    <source>
        <dbReference type="RuleBase" id="RU361185"/>
    </source>
</evidence>
<dbReference type="GO" id="GO:0005975">
    <property type="term" value="P:carbohydrate metabolic process"/>
    <property type="evidence" value="ECO:0007669"/>
    <property type="project" value="InterPro"/>
</dbReference>
<feature type="chain" id="PRO_5030907522" evidence="5">
    <location>
        <begin position="22"/>
        <end position="528"/>
    </location>
</feature>
<dbReference type="Pfam" id="PF21365">
    <property type="entry name" value="Glyco_hydro_31_3rd"/>
    <property type="match status" value="1"/>
</dbReference>
<keyword evidence="5" id="KW-0732">Signal</keyword>
<organism evidence="8">
    <name type="scientific">Caldithrix abyssi</name>
    <dbReference type="NCBI Taxonomy" id="187145"/>
    <lineage>
        <taxon>Bacteria</taxon>
        <taxon>Pseudomonadati</taxon>
        <taxon>Calditrichota</taxon>
        <taxon>Calditrichia</taxon>
        <taxon>Calditrichales</taxon>
        <taxon>Calditrichaceae</taxon>
        <taxon>Caldithrix</taxon>
    </lineage>
</organism>
<proteinExistence type="inferred from homology"/>
<evidence type="ECO:0000259" key="7">
    <source>
        <dbReference type="Pfam" id="PF21365"/>
    </source>
</evidence>
<dbReference type="Gene3D" id="3.20.20.80">
    <property type="entry name" value="Glycosidases"/>
    <property type="match status" value="1"/>
</dbReference>
<feature type="domain" description="Glycosyl hydrolase family 31 C-terminal" evidence="7">
    <location>
        <begin position="447"/>
        <end position="525"/>
    </location>
</feature>
<accession>A0A7V1PTP4</accession>
<dbReference type="CDD" id="cd06592">
    <property type="entry name" value="GH31_NET37"/>
    <property type="match status" value="1"/>
</dbReference>
<dbReference type="InterPro" id="IPR017853">
    <property type="entry name" value="GH"/>
</dbReference>
<dbReference type="Gene3D" id="2.60.40.1180">
    <property type="entry name" value="Golgi alpha-mannosidase II"/>
    <property type="match status" value="1"/>
</dbReference>
<dbReference type="InterPro" id="IPR048395">
    <property type="entry name" value="Glyco_hydro_31_C"/>
</dbReference>
<protein>
    <submittedName>
        <fullName evidence="8">Glycoside hydrolase</fullName>
    </submittedName>
</protein>
<dbReference type="InterPro" id="IPR000322">
    <property type="entry name" value="Glyco_hydro_31_TIM"/>
</dbReference>
<feature type="signal peptide" evidence="5">
    <location>
        <begin position="1"/>
        <end position="21"/>
    </location>
</feature>
<evidence type="ECO:0000256" key="5">
    <source>
        <dbReference type="SAM" id="SignalP"/>
    </source>
</evidence>
<evidence type="ECO:0000313" key="8">
    <source>
        <dbReference type="EMBL" id="HED09853.1"/>
    </source>
</evidence>
<gene>
    <name evidence="8" type="ORF">ENJ10_04130</name>
</gene>
<feature type="domain" description="Glycoside hydrolase family 31 TIM barrel" evidence="6">
    <location>
        <begin position="149"/>
        <end position="406"/>
    </location>
</feature>
<dbReference type="InterPro" id="IPR013780">
    <property type="entry name" value="Glyco_hydro_b"/>
</dbReference>
<keyword evidence="2 4" id="KW-0378">Hydrolase</keyword>
<comment type="caution">
    <text evidence="8">The sequence shown here is derived from an EMBL/GenBank/DDBJ whole genome shotgun (WGS) entry which is preliminary data.</text>
</comment>
<reference evidence="8" key="1">
    <citation type="journal article" date="2020" name="mSystems">
        <title>Genome- and Community-Level Interaction Insights into Carbon Utilization and Element Cycling Functions of Hydrothermarchaeota in Hydrothermal Sediment.</title>
        <authorList>
            <person name="Zhou Z."/>
            <person name="Liu Y."/>
            <person name="Xu W."/>
            <person name="Pan J."/>
            <person name="Luo Z.H."/>
            <person name="Li M."/>
        </authorList>
    </citation>
    <scope>NUCLEOTIDE SEQUENCE [LARGE SCALE GENOMIC DNA]</scope>
    <source>
        <strain evidence="8">HyVt-456</strain>
    </source>
</reference>
<dbReference type="InterPro" id="IPR050985">
    <property type="entry name" value="Alpha-glycosidase_related"/>
</dbReference>
<dbReference type="SUPFAM" id="SSF51445">
    <property type="entry name" value="(Trans)glycosidases"/>
    <property type="match status" value="1"/>
</dbReference>
<dbReference type="Proteomes" id="UP000886005">
    <property type="component" value="Unassembled WGS sequence"/>
</dbReference>
<comment type="similarity">
    <text evidence="1 4">Belongs to the glycosyl hydrolase 31 family.</text>
</comment>
<dbReference type="SUPFAM" id="SSF51011">
    <property type="entry name" value="Glycosyl hydrolase domain"/>
    <property type="match status" value="1"/>
</dbReference>
<dbReference type="PANTHER" id="PTHR43053:SF4">
    <property type="entry name" value="MYOGENESIS-REGULATING GLYCOSIDASE"/>
    <property type="match status" value="1"/>
</dbReference>
<keyword evidence="3 4" id="KW-0326">Glycosidase</keyword>
<dbReference type="AlphaFoldDB" id="A0A7V1PTP4"/>
<dbReference type="Pfam" id="PF01055">
    <property type="entry name" value="Glyco_hydro_31_2nd"/>
    <property type="match status" value="1"/>
</dbReference>
<dbReference type="GO" id="GO:0004553">
    <property type="term" value="F:hydrolase activity, hydrolyzing O-glycosyl compounds"/>
    <property type="evidence" value="ECO:0007669"/>
    <property type="project" value="InterPro"/>
</dbReference>
<evidence type="ECO:0000259" key="6">
    <source>
        <dbReference type="Pfam" id="PF01055"/>
    </source>
</evidence>
<sequence>MIKVMLTVFMSVMLINGQVPAESYKLELKILQDEHWWGGAVVDGRRMPYGNGYFSYNQLGDVKGNQAQPLLISDKGRYVWSEEPMNIEFADGLLRLTSRFAKIDHGRAGTTLREAFLYVGKRYFPPSGKIPHPDLFTHPQYNTWIELQYDQNEKDILKYARDILANGFPPGVLMIDDNWQVDYGNWEFSPERFDNPGAMVDSLQAMGFKVMLWVCPFISPDSEVYRDLASRGVLLYEDAEKTRPAIVRWWNGASAVVDLTHPEGRKWYVDQLSYLQKKYGVDGFKLDAGDPEFYLNTHAHKDVLPNEHTRLHSAIGLSFPLNEFRAGWKMAGQALAQRLRDKEHTWEHLQELIPGILAQGLMGYAFTCPDMIGGGEVDSFTDSTILDEELIVRSAQSHALMPMMQFSVAPWRVLSPRNLKITRDMAILHQRLGDEILEIARASAITGEPVARSMEYMFPHRGYWNIRDQFMLGERILVAPVVKKGQRSRYVHFPPGRWRGDDGRVVTGPAHVEIDVPLERLPWFRKLR</sequence>
<name>A0A7V1PTP4_CALAY</name>
<evidence type="ECO:0000256" key="2">
    <source>
        <dbReference type="ARBA" id="ARBA00022801"/>
    </source>
</evidence>